<dbReference type="AlphaFoldDB" id="C3ZL78"/>
<sequence>MTDMLKAARLLQTPGVRVVPQPAVCILAPNVRFVSTPEYVSFTTAALARDAPDTIASASKSIDAESSLFLSRWLQQVGLSLGSFSSAVKKTFRVDSSSLLSFCADTRRVDSTLTPFPDRVVDFTRPFPHRVAVLPATLHASLPRSLSVRVAVLLTFLSRQGGRFVPTLSREGYGPPCDPPRLDRSLPTFPPHDAAPRPCSARRAASVAPPPVRPLAADQMNAYKYPALCNRYRISRPYLTQNERYKYPALCNRYRTNRPYLTQNERYKYPALCNRYRTNRPYLTQNERHKYPALCNRYRTSRPYLTQNERYKSPALCNRYRTNRPYLTQNERHKYPALCNMYLTQNERYKSPSPRASYRHDGALDLLQNCSQKASARL</sequence>
<organism>
    <name type="scientific">Branchiostoma floridae</name>
    <name type="common">Florida lancelet</name>
    <name type="synonym">Amphioxus</name>
    <dbReference type="NCBI Taxonomy" id="7739"/>
    <lineage>
        <taxon>Eukaryota</taxon>
        <taxon>Metazoa</taxon>
        <taxon>Chordata</taxon>
        <taxon>Cephalochordata</taxon>
        <taxon>Leptocardii</taxon>
        <taxon>Amphioxiformes</taxon>
        <taxon>Branchiostomatidae</taxon>
        <taxon>Branchiostoma</taxon>
    </lineage>
</organism>
<dbReference type="InParanoid" id="C3ZL78"/>
<accession>C3ZL78</accession>
<protein>
    <submittedName>
        <fullName evidence="1">Uncharacterized protein</fullName>
    </submittedName>
</protein>
<gene>
    <name evidence="1" type="ORF">BRAFLDRAFT_78163</name>
</gene>
<reference evidence="1" key="1">
    <citation type="journal article" date="2008" name="Nature">
        <title>The amphioxus genome and the evolution of the chordate karyotype.</title>
        <authorList>
            <consortium name="US DOE Joint Genome Institute (JGI-PGF)"/>
            <person name="Putnam N.H."/>
            <person name="Butts T."/>
            <person name="Ferrier D.E.K."/>
            <person name="Furlong R.F."/>
            <person name="Hellsten U."/>
            <person name="Kawashima T."/>
            <person name="Robinson-Rechavi M."/>
            <person name="Shoguchi E."/>
            <person name="Terry A."/>
            <person name="Yu J.-K."/>
            <person name="Benito-Gutierrez E.L."/>
            <person name="Dubchak I."/>
            <person name="Garcia-Fernandez J."/>
            <person name="Gibson-Brown J.J."/>
            <person name="Grigoriev I.V."/>
            <person name="Horton A.C."/>
            <person name="de Jong P.J."/>
            <person name="Jurka J."/>
            <person name="Kapitonov V.V."/>
            <person name="Kohara Y."/>
            <person name="Kuroki Y."/>
            <person name="Lindquist E."/>
            <person name="Lucas S."/>
            <person name="Osoegawa K."/>
            <person name="Pennacchio L.A."/>
            <person name="Salamov A.A."/>
            <person name="Satou Y."/>
            <person name="Sauka-Spengler T."/>
            <person name="Schmutz J."/>
            <person name="Shin-I T."/>
            <person name="Toyoda A."/>
            <person name="Bronner-Fraser M."/>
            <person name="Fujiyama A."/>
            <person name="Holland L.Z."/>
            <person name="Holland P.W.H."/>
            <person name="Satoh N."/>
            <person name="Rokhsar D.S."/>
        </authorList>
    </citation>
    <scope>NUCLEOTIDE SEQUENCE [LARGE SCALE GENOMIC DNA]</scope>
    <source>
        <strain evidence="1">S238N-H82</strain>
        <tissue evidence="1">Testes</tissue>
    </source>
</reference>
<dbReference type="EMBL" id="GG666640">
    <property type="protein sequence ID" value="EEN46760.1"/>
    <property type="molecule type" value="Genomic_DNA"/>
</dbReference>
<name>C3ZL78_BRAFL</name>
<evidence type="ECO:0000313" key="1">
    <source>
        <dbReference type="EMBL" id="EEN46760.1"/>
    </source>
</evidence>
<proteinExistence type="predicted"/>